<feature type="non-terminal residue" evidence="1">
    <location>
        <position position="82"/>
    </location>
</feature>
<accession>A0A371GZE7</accession>
<dbReference type="GO" id="GO:0016301">
    <property type="term" value="F:kinase activity"/>
    <property type="evidence" value="ECO:0007669"/>
    <property type="project" value="UniProtKB-KW"/>
</dbReference>
<comment type="caution">
    <text evidence="1">The sequence shown here is derived from an EMBL/GenBank/DDBJ whole genome shotgun (WGS) entry which is preliminary data.</text>
</comment>
<dbReference type="OrthoDB" id="1897577at2759"/>
<evidence type="ECO:0000313" key="2">
    <source>
        <dbReference type="Proteomes" id="UP000257109"/>
    </source>
</evidence>
<evidence type="ECO:0000313" key="1">
    <source>
        <dbReference type="EMBL" id="RDX95938.1"/>
    </source>
</evidence>
<keyword evidence="2" id="KW-1185">Reference proteome</keyword>
<gene>
    <name evidence="1" type="ORF">CR513_21469</name>
</gene>
<dbReference type="Proteomes" id="UP000257109">
    <property type="component" value="Unassembled WGS sequence"/>
</dbReference>
<name>A0A371GZE7_MUCPR</name>
<organism evidence="1 2">
    <name type="scientific">Mucuna pruriens</name>
    <name type="common">Velvet bean</name>
    <name type="synonym">Dolichos pruriens</name>
    <dbReference type="NCBI Taxonomy" id="157652"/>
    <lineage>
        <taxon>Eukaryota</taxon>
        <taxon>Viridiplantae</taxon>
        <taxon>Streptophyta</taxon>
        <taxon>Embryophyta</taxon>
        <taxon>Tracheophyta</taxon>
        <taxon>Spermatophyta</taxon>
        <taxon>Magnoliopsida</taxon>
        <taxon>eudicotyledons</taxon>
        <taxon>Gunneridae</taxon>
        <taxon>Pentapetalae</taxon>
        <taxon>rosids</taxon>
        <taxon>fabids</taxon>
        <taxon>Fabales</taxon>
        <taxon>Fabaceae</taxon>
        <taxon>Papilionoideae</taxon>
        <taxon>50 kb inversion clade</taxon>
        <taxon>NPAAA clade</taxon>
        <taxon>indigoferoid/millettioid clade</taxon>
        <taxon>Phaseoleae</taxon>
        <taxon>Mucuna</taxon>
    </lineage>
</organism>
<feature type="non-terminal residue" evidence="1">
    <location>
        <position position="1"/>
    </location>
</feature>
<sequence length="82" mass="9035">QALKDIGNALGKKNWDFSVDPCSGERNWTSHTKVRGSENNVTCDCSFANATICHSFESPKSPRHSSTRTCQVALPSRNVCYS</sequence>
<dbReference type="EMBL" id="QJKJ01004011">
    <property type="protein sequence ID" value="RDX95938.1"/>
    <property type="molecule type" value="Genomic_DNA"/>
</dbReference>
<dbReference type="AlphaFoldDB" id="A0A371GZE7"/>
<protein>
    <submittedName>
        <fullName evidence="1">LRR receptor-like serine/threonine-protein kinase</fullName>
    </submittedName>
</protein>
<proteinExistence type="predicted"/>
<reference evidence="1" key="1">
    <citation type="submission" date="2018-05" db="EMBL/GenBank/DDBJ databases">
        <title>Draft genome of Mucuna pruriens seed.</title>
        <authorList>
            <person name="Nnadi N.E."/>
            <person name="Vos R."/>
            <person name="Hasami M.H."/>
            <person name="Devisetty U.K."/>
            <person name="Aguiy J.C."/>
        </authorList>
    </citation>
    <scope>NUCLEOTIDE SEQUENCE [LARGE SCALE GENOMIC DNA]</scope>
    <source>
        <strain evidence="1">JCA_2017</strain>
    </source>
</reference>